<proteinExistence type="predicted"/>
<dbReference type="AlphaFoldDB" id="A0A0S3PPD1"/>
<dbReference type="KEGG" id="vgo:GJW-30_1_00320"/>
<dbReference type="InterPro" id="IPR019027">
    <property type="entry name" value="Pilus_biogenesis_CpaD-related"/>
</dbReference>
<dbReference type="RefSeq" id="WP_245408620.1">
    <property type="nucleotide sequence ID" value="NZ_AP014946.1"/>
</dbReference>
<keyword evidence="2" id="KW-1185">Reference proteome</keyword>
<sequence length="244" mass="26482">MTQTFEKASALRPMLTPSKTALLVAVAISVSGCGLTARKPVEMQQSIPTDYRQRHPITIQEREAKLEIFVGPRRGGLTPIQRADVQRFAGVWRGEGTGGLVIDVPRGTANARAAAESANEIRSALAAAGVPGRAIAIKRYQPEDEAQLATVRVRYPRMAAQAGPCGLWPEDLGLPHDAQPTMNRPYWNLGCSTQRNLASLVANPTDLVQPRGETPADARRRQWVGEQYRVNAGNTIVLRQGSGQ</sequence>
<gene>
    <name evidence="1" type="ORF">GJW-30_1_00320</name>
</gene>
<dbReference type="NCBIfam" id="TIGR02522">
    <property type="entry name" value="pilus_cpaD"/>
    <property type="match status" value="1"/>
</dbReference>
<protein>
    <submittedName>
        <fullName evidence="1">Pilus biogenesis CpaD protein, pilus_cpaD</fullName>
    </submittedName>
</protein>
<evidence type="ECO:0000313" key="2">
    <source>
        <dbReference type="Proteomes" id="UP000236884"/>
    </source>
</evidence>
<dbReference type="Proteomes" id="UP000236884">
    <property type="component" value="Chromosome"/>
</dbReference>
<reference evidence="1 2" key="1">
    <citation type="submission" date="2015-08" db="EMBL/GenBank/DDBJ databases">
        <title>Investigation of the bacterial diversity of lava forest soil.</title>
        <authorList>
            <person name="Lee J.S."/>
        </authorList>
    </citation>
    <scope>NUCLEOTIDE SEQUENCE [LARGE SCALE GENOMIC DNA]</scope>
    <source>
        <strain evidence="1 2">GJW-30</strain>
    </source>
</reference>
<dbReference type="PROSITE" id="PS51257">
    <property type="entry name" value="PROKAR_LIPOPROTEIN"/>
    <property type="match status" value="1"/>
</dbReference>
<accession>A0A0S3PPD1</accession>
<dbReference type="Pfam" id="PF09476">
    <property type="entry name" value="Pilus_CpaD"/>
    <property type="match status" value="1"/>
</dbReference>
<dbReference type="EMBL" id="AP014946">
    <property type="protein sequence ID" value="BAT57810.1"/>
    <property type="molecule type" value="Genomic_DNA"/>
</dbReference>
<name>A0A0S3PPD1_9BRAD</name>
<dbReference type="InterPro" id="IPR013361">
    <property type="entry name" value="Pilus_CpaD"/>
</dbReference>
<organism evidence="1 2">
    <name type="scientific">Variibacter gotjawalensis</name>
    <dbReference type="NCBI Taxonomy" id="1333996"/>
    <lineage>
        <taxon>Bacteria</taxon>
        <taxon>Pseudomonadati</taxon>
        <taxon>Pseudomonadota</taxon>
        <taxon>Alphaproteobacteria</taxon>
        <taxon>Hyphomicrobiales</taxon>
        <taxon>Nitrobacteraceae</taxon>
        <taxon>Variibacter</taxon>
    </lineage>
</organism>
<evidence type="ECO:0000313" key="1">
    <source>
        <dbReference type="EMBL" id="BAT57810.1"/>
    </source>
</evidence>